<dbReference type="InterPro" id="IPR025256">
    <property type="entry name" value="TM7S3/TM198-like_dom"/>
</dbReference>
<evidence type="ECO:0000256" key="1">
    <source>
        <dbReference type="ARBA" id="ARBA00004141"/>
    </source>
</evidence>
<dbReference type="Pfam" id="PF13886">
    <property type="entry name" value="TM7S3_TM198"/>
    <property type="match status" value="1"/>
</dbReference>
<feature type="compositionally biased region" description="Basic and acidic residues" evidence="5">
    <location>
        <begin position="1192"/>
        <end position="1220"/>
    </location>
</feature>
<evidence type="ECO:0000256" key="4">
    <source>
        <dbReference type="ARBA" id="ARBA00023136"/>
    </source>
</evidence>
<feature type="transmembrane region" description="Helical" evidence="6">
    <location>
        <begin position="206"/>
        <end position="222"/>
    </location>
</feature>
<dbReference type="EMBL" id="JBAWTH010000014">
    <property type="protein sequence ID" value="KAL2288921.1"/>
    <property type="molecule type" value="Genomic_DNA"/>
</dbReference>
<feature type="region of interest" description="Disordered" evidence="5">
    <location>
        <begin position="1186"/>
        <end position="1220"/>
    </location>
</feature>
<feature type="compositionally biased region" description="Polar residues" evidence="5">
    <location>
        <begin position="1026"/>
        <end position="1038"/>
    </location>
</feature>
<feature type="compositionally biased region" description="Polar residues" evidence="5">
    <location>
        <begin position="853"/>
        <end position="875"/>
    </location>
</feature>
<feature type="chain" id="PRO_5046656300" description="TM7S3/TM198-like domain-containing protein" evidence="7">
    <location>
        <begin position="26"/>
        <end position="1244"/>
    </location>
</feature>
<feature type="region of interest" description="Disordered" evidence="5">
    <location>
        <begin position="349"/>
        <end position="369"/>
    </location>
</feature>
<feature type="region of interest" description="Disordered" evidence="5">
    <location>
        <begin position="399"/>
        <end position="419"/>
    </location>
</feature>
<keyword evidence="2 6" id="KW-0812">Transmembrane</keyword>
<comment type="caution">
    <text evidence="9">The sequence shown here is derived from an EMBL/GenBank/DDBJ whole genome shotgun (WGS) entry which is preliminary data.</text>
</comment>
<feature type="transmembrane region" description="Helical" evidence="6">
    <location>
        <begin position="122"/>
        <end position="140"/>
    </location>
</feature>
<organism evidence="9 10">
    <name type="scientific">Diaporthe vaccinii</name>
    <dbReference type="NCBI Taxonomy" id="105482"/>
    <lineage>
        <taxon>Eukaryota</taxon>
        <taxon>Fungi</taxon>
        <taxon>Dikarya</taxon>
        <taxon>Ascomycota</taxon>
        <taxon>Pezizomycotina</taxon>
        <taxon>Sordariomycetes</taxon>
        <taxon>Sordariomycetidae</taxon>
        <taxon>Diaporthales</taxon>
        <taxon>Diaporthaceae</taxon>
        <taxon>Diaporthe</taxon>
        <taxon>Diaporthe eres species complex</taxon>
    </lineage>
</organism>
<evidence type="ECO:0000256" key="3">
    <source>
        <dbReference type="ARBA" id="ARBA00022989"/>
    </source>
</evidence>
<keyword evidence="3 6" id="KW-1133">Transmembrane helix</keyword>
<accession>A0ABR4F2K4</accession>
<evidence type="ECO:0000259" key="8">
    <source>
        <dbReference type="Pfam" id="PF13886"/>
    </source>
</evidence>
<comment type="subcellular location">
    <subcellularLocation>
        <location evidence="1">Membrane</location>
        <topology evidence="1">Multi-pass membrane protein</topology>
    </subcellularLocation>
</comment>
<reference evidence="9 10" key="1">
    <citation type="submission" date="2024-03" db="EMBL/GenBank/DDBJ databases">
        <title>A high-quality draft genome sequence of Diaporthe vaccinii, a causative agent of upright dieback and viscid rot disease in cranberry plants.</title>
        <authorList>
            <person name="Sarrasin M."/>
            <person name="Lang B.F."/>
            <person name="Burger G."/>
        </authorList>
    </citation>
    <scope>NUCLEOTIDE SEQUENCE [LARGE SCALE GENOMIC DNA]</scope>
    <source>
        <strain evidence="9 10">IS7</strain>
    </source>
</reference>
<evidence type="ECO:0000313" key="9">
    <source>
        <dbReference type="EMBL" id="KAL2288921.1"/>
    </source>
</evidence>
<feature type="transmembrane region" description="Helical" evidence="6">
    <location>
        <begin position="180"/>
        <end position="199"/>
    </location>
</feature>
<dbReference type="PANTHER" id="PTHR39469">
    <property type="entry name" value="CHROMOSOME 1, WHOLE GENOME SHOTGUN SEQUENCE"/>
    <property type="match status" value="1"/>
</dbReference>
<keyword evidence="10" id="KW-1185">Reference proteome</keyword>
<feature type="compositionally biased region" description="Low complexity" evidence="5">
    <location>
        <begin position="921"/>
        <end position="935"/>
    </location>
</feature>
<feature type="region of interest" description="Disordered" evidence="5">
    <location>
        <begin position="817"/>
        <end position="1103"/>
    </location>
</feature>
<feature type="region of interest" description="Disordered" evidence="5">
    <location>
        <begin position="56"/>
        <end position="94"/>
    </location>
</feature>
<dbReference type="Proteomes" id="UP001600888">
    <property type="component" value="Unassembled WGS sequence"/>
</dbReference>
<feature type="domain" description="TM7S3/TM198-like" evidence="8">
    <location>
        <begin position="127"/>
        <end position="330"/>
    </location>
</feature>
<evidence type="ECO:0000256" key="5">
    <source>
        <dbReference type="SAM" id="MobiDB-lite"/>
    </source>
</evidence>
<feature type="region of interest" description="Disordered" evidence="5">
    <location>
        <begin position="434"/>
        <end position="463"/>
    </location>
</feature>
<feature type="compositionally biased region" description="Low complexity" evidence="5">
    <location>
        <begin position="984"/>
        <end position="1001"/>
    </location>
</feature>
<feature type="compositionally biased region" description="Polar residues" evidence="5">
    <location>
        <begin position="673"/>
        <end position="695"/>
    </location>
</feature>
<evidence type="ECO:0000256" key="2">
    <source>
        <dbReference type="ARBA" id="ARBA00022692"/>
    </source>
</evidence>
<keyword evidence="4 6" id="KW-0472">Membrane</keyword>
<evidence type="ECO:0000256" key="6">
    <source>
        <dbReference type="SAM" id="Phobius"/>
    </source>
</evidence>
<dbReference type="PANTHER" id="PTHR39469:SF1">
    <property type="entry name" value="DUF4203 DOMAIN-CONTAINING PROTEIN"/>
    <property type="match status" value="1"/>
</dbReference>
<evidence type="ECO:0000313" key="10">
    <source>
        <dbReference type="Proteomes" id="UP001600888"/>
    </source>
</evidence>
<feature type="region of interest" description="Disordered" evidence="5">
    <location>
        <begin position="592"/>
        <end position="754"/>
    </location>
</feature>
<name>A0ABR4F2K4_9PEZI</name>
<feature type="compositionally biased region" description="Polar residues" evidence="5">
    <location>
        <begin position="1063"/>
        <end position="1103"/>
    </location>
</feature>
<keyword evidence="7" id="KW-0732">Signal</keyword>
<feature type="transmembrane region" description="Helical" evidence="6">
    <location>
        <begin position="257"/>
        <end position="276"/>
    </location>
</feature>
<feature type="region of interest" description="Disordered" evidence="5">
    <location>
        <begin position="540"/>
        <end position="578"/>
    </location>
</feature>
<evidence type="ECO:0000256" key="7">
    <source>
        <dbReference type="SAM" id="SignalP"/>
    </source>
</evidence>
<feature type="compositionally biased region" description="Basic and acidic residues" evidence="5">
    <location>
        <begin position="599"/>
        <end position="623"/>
    </location>
</feature>
<feature type="compositionally biased region" description="Basic and acidic residues" evidence="5">
    <location>
        <begin position="648"/>
        <end position="657"/>
    </location>
</feature>
<feature type="transmembrane region" description="Helical" evidence="6">
    <location>
        <begin position="228"/>
        <end position="250"/>
    </location>
</feature>
<gene>
    <name evidence="9" type="ORF">FJTKL_02809</name>
</gene>
<feature type="transmembrane region" description="Helical" evidence="6">
    <location>
        <begin position="147"/>
        <end position="168"/>
    </location>
</feature>
<sequence length="1244" mass="131954">MRAIQLPRIWGVVLCFLLCLNIVFAGVARPLPRQDDLGDVPATTALSSTSEDTASASFTSSADSTSISGGESSSVPSSVSATGTGTAPVPTVTGGTSDINSTLFNATIAAGDLPLQPRVTPGFSVAGVILMLTGAAYTLVGIKTQWLHCFLSAGFLAAAGVTVLILYVMNPPISDGVQGAYVVAATGTGLLLGGAALVFKEVTECLACLLGGFCLAMWLLTLKEGGLLGSGGAGVTIFIAVFAAAGFAGYFSRWTRAQFMITCISLSGATAVVIGIDCFSRAGLKEYWAWIWDINDNLFPFGADTYPLTRGIRVEQAVTIIIAMIGLVSQNKLWLVVKAHRARKEEERIRAEAENQEHEANVGRDVERATASERKQWEAVYGGKSPMGIHASEDSSVGDIYNERKPRNSGTTTTATATRRSTIDEREEIEMAEIPIAEEERASDVTELPGDQPEPPPKPKTAAEKVLDRNADGMVTVRVAVDDVAAGSPAAEIEKEEKVWLIGDDGEARLVPKASAEFGAKASTPTPNLVSLPFRVPAEAAEAGAGGDDDQSSVAAIADHDDDLLETRSNASKRSSLKNRLSVGSADLFRRLSQRSLGRKMDTAARGKSDSREDLTSPVKEDNESIAATLNESDGFSDRAVTPTGERPFSKEIKAELADEETQEKVTRKRPTSEVTVSTDILNSPATDANTTLSPDGTKFKPSLDSMLTSEKASGKQVEEASPAEDESVSKAGKSIASEADSGPLSLTKDRLPRGLSKIALSYRTNEWAKHLSNAEMPSPAELRIPHEPEPELTEVKEVEEKAAPVNVYELKKTALDATPPPAMPRSVSGMSVQRPANLGLPGSNVAVKSPLHSPSNLDASVARQSQLLPSQRVSSDTRRVSGRAVSGMAEEDDNKSVMSTDSRKAARNAAAAALTGEAVSGPSPMSSNGNSSPPSAKPFSSRPPVPGLVSYDSPQTLIGQRDLLMRKKASVLRPDSVQPGKISPPSSASVSESGSVRGVAPTPAYGTVAALPPPAMRDPNAAGSAPNSRRSSGTAGISGSALVDADDLPLSQRRAMMRQDSRTSINSGSLVGGANFNSHQPQRTSTIPSQAVRESQLASFRQSVQQDLRSTPSGMPAVNANAQLSYGAGYGSGSGSAQQLQGPLINSIYGVPGTSSAHSLPQHVVRQSYDAEVQRDLETQRSFMMGQRQAEAQKRETLKTERERAGRMFEQRIRSDRDMMEMHREALRKMQRRASQADQQRMQ</sequence>
<proteinExistence type="predicted"/>
<protein>
    <recommendedName>
        <fullName evidence="8">TM7S3/TM198-like domain-containing protein</fullName>
    </recommendedName>
</protein>
<feature type="signal peptide" evidence="7">
    <location>
        <begin position="1"/>
        <end position="25"/>
    </location>
</feature>